<organism evidence="1 2">
    <name type="scientific">Tigriopus californicus</name>
    <name type="common">Marine copepod</name>
    <dbReference type="NCBI Taxonomy" id="6832"/>
    <lineage>
        <taxon>Eukaryota</taxon>
        <taxon>Metazoa</taxon>
        <taxon>Ecdysozoa</taxon>
        <taxon>Arthropoda</taxon>
        <taxon>Crustacea</taxon>
        <taxon>Multicrustacea</taxon>
        <taxon>Hexanauplia</taxon>
        <taxon>Copepoda</taxon>
        <taxon>Harpacticoida</taxon>
        <taxon>Harpacticidae</taxon>
        <taxon>Tigriopus</taxon>
    </lineage>
</organism>
<proteinExistence type="predicted"/>
<dbReference type="PROSITE" id="PS51221">
    <property type="entry name" value="TTL"/>
    <property type="match status" value="1"/>
</dbReference>
<dbReference type="InterPro" id="IPR004344">
    <property type="entry name" value="TTL/TTLL_fam"/>
</dbReference>
<dbReference type="PANTHER" id="PTHR47113:SF1">
    <property type="entry name" value="LD09343P"/>
    <property type="match status" value="1"/>
</dbReference>
<dbReference type="InterPro" id="IPR053317">
    <property type="entry name" value="Tubulin_polyglutamylase"/>
</dbReference>
<dbReference type="SUPFAM" id="SSF56059">
    <property type="entry name" value="Glutathione synthetase ATP-binding domain-like"/>
    <property type="match status" value="1"/>
</dbReference>
<sequence>MVLFGSEIKNLEGKTTIPWKKDDPIVPALEKQQLEGHGDDISPLVQVNEKSISPCSKSKQPELFVIKTPLASKSQTQTLRRILSDADFEETHNMTDNWKLMWLHLSPRGHHELFDQLKPNQVLNRIPGFPHKILPILSKMPNVPNVPSTFVLPKETDRLEAFIKKNEKLFYIKRESSRKSFEIVQRLDLEAFTEEFLVQAYIDDSFLIDGHRFDIGVYVLITSIKPFRAYMYDKDINLRFCPKKYQNGFPSDPQTYVVESPRQTWLRKLSLPTIDKLRNHLGANSLRALRYILNSANIKDYDLWNNINQTVYEVLTNIQQSLLQTLRPAETRGRAFELVRFDFLIRKNGDIALMEMNRSPFLGEQHNPVTKLLHKQILISTLNIMGVLSKTYEQQFSHTDRSVFLPHCMSPVCSRGAISLKEPFCSFCEFSLTPDVSKMTSEAFLENQNKLGFRRLIPSPPGSIDEAGQILRSLKLDRKESMADHKMAIWYLGKCFQDDEWCY</sequence>
<comment type="caution">
    <text evidence="1">The sequence shown here is derived from an EMBL/GenBank/DDBJ whole genome shotgun (WGS) entry which is preliminary data.</text>
</comment>
<dbReference type="Pfam" id="PF03133">
    <property type="entry name" value="TTL"/>
    <property type="match status" value="1"/>
</dbReference>
<dbReference type="EMBL" id="VCGU01000010">
    <property type="protein sequence ID" value="TRY69125.1"/>
    <property type="molecule type" value="Genomic_DNA"/>
</dbReference>
<name>A0A553NUL7_TIGCA</name>
<reference evidence="1 2" key="1">
    <citation type="journal article" date="2018" name="Nat. Ecol. Evol.">
        <title>Genomic signatures of mitonuclear coevolution across populations of Tigriopus californicus.</title>
        <authorList>
            <person name="Barreto F.S."/>
            <person name="Watson E.T."/>
            <person name="Lima T.G."/>
            <person name="Willett C.S."/>
            <person name="Edmands S."/>
            <person name="Li W."/>
            <person name="Burton R.S."/>
        </authorList>
    </citation>
    <scope>NUCLEOTIDE SEQUENCE [LARGE SCALE GENOMIC DNA]</scope>
    <source>
        <strain evidence="1 2">San Diego</strain>
    </source>
</reference>
<evidence type="ECO:0000313" key="1">
    <source>
        <dbReference type="EMBL" id="TRY69125.1"/>
    </source>
</evidence>
<dbReference type="PANTHER" id="PTHR47113">
    <property type="entry name" value="LD09343P"/>
    <property type="match status" value="1"/>
</dbReference>
<dbReference type="Proteomes" id="UP000318571">
    <property type="component" value="Chromosome 1"/>
</dbReference>
<evidence type="ECO:0008006" key="3">
    <source>
        <dbReference type="Google" id="ProtNLM"/>
    </source>
</evidence>
<keyword evidence="2" id="KW-1185">Reference proteome</keyword>
<gene>
    <name evidence="1" type="ORF">TCAL_05107</name>
</gene>
<dbReference type="Gene3D" id="3.30.470.20">
    <property type="entry name" value="ATP-grasp fold, B domain"/>
    <property type="match status" value="1"/>
</dbReference>
<protein>
    <recommendedName>
        <fullName evidence="3">Tubulin-tyrosine ligase</fullName>
    </recommendedName>
</protein>
<accession>A0A553NUL7</accession>
<dbReference type="OrthoDB" id="202825at2759"/>
<dbReference type="AlphaFoldDB" id="A0A553NUL7"/>
<evidence type="ECO:0000313" key="2">
    <source>
        <dbReference type="Proteomes" id="UP000318571"/>
    </source>
</evidence>